<dbReference type="GO" id="GO:0003677">
    <property type="term" value="F:DNA binding"/>
    <property type="evidence" value="ECO:0007669"/>
    <property type="project" value="InterPro"/>
</dbReference>
<protein>
    <submittedName>
        <fullName evidence="1">Site-specific integrase</fullName>
    </submittedName>
</protein>
<dbReference type="AlphaFoldDB" id="A0A5B9DMQ3"/>
<dbReference type="InterPro" id="IPR013762">
    <property type="entry name" value="Integrase-like_cat_sf"/>
</dbReference>
<dbReference type="GO" id="GO:0015074">
    <property type="term" value="P:DNA integration"/>
    <property type="evidence" value="ECO:0007669"/>
    <property type="project" value="InterPro"/>
</dbReference>
<dbReference type="Gene3D" id="1.10.443.10">
    <property type="entry name" value="Intergrase catalytic core"/>
    <property type="match status" value="1"/>
</dbReference>
<evidence type="ECO:0000313" key="2">
    <source>
        <dbReference type="Proteomes" id="UP000321062"/>
    </source>
</evidence>
<proteinExistence type="predicted"/>
<accession>A0A5B9DMQ3</accession>
<dbReference type="RefSeq" id="WP_147655856.1">
    <property type="nucleotide sequence ID" value="NZ_BMFM01000001.1"/>
</dbReference>
<dbReference type="InterPro" id="IPR011010">
    <property type="entry name" value="DNA_brk_join_enz"/>
</dbReference>
<evidence type="ECO:0000313" key="1">
    <source>
        <dbReference type="EMBL" id="QEE20383.1"/>
    </source>
</evidence>
<dbReference type="Proteomes" id="UP000321062">
    <property type="component" value="Chromosome"/>
</dbReference>
<gene>
    <name evidence="1" type="ORF">FNA67_09435</name>
</gene>
<dbReference type="OrthoDB" id="6388170at2"/>
<reference evidence="1 2" key="1">
    <citation type="journal article" date="2015" name="Int. J. Syst. Evol. Microbiol.">
        <title>Youhaiella tibetensis gen. nov., sp. nov., isolated from subsurface sediment.</title>
        <authorList>
            <person name="Wang Y.X."/>
            <person name="Huang F.Q."/>
            <person name="Nogi Y."/>
            <person name="Pang S.J."/>
            <person name="Wang P.K."/>
            <person name="Lv J."/>
        </authorList>
    </citation>
    <scope>NUCLEOTIDE SEQUENCE [LARGE SCALE GENOMIC DNA]</scope>
    <source>
        <strain evidence="2">fig4</strain>
    </source>
</reference>
<dbReference type="PANTHER" id="PTHR30349">
    <property type="entry name" value="PHAGE INTEGRASE-RELATED"/>
    <property type="match status" value="1"/>
</dbReference>
<dbReference type="PANTHER" id="PTHR30349:SF64">
    <property type="entry name" value="PROPHAGE INTEGRASE INTD-RELATED"/>
    <property type="match status" value="1"/>
</dbReference>
<dbReference type="CDD" id="cd00796">
    <property type="entry name" value="INT_Rci_Hp1_C"/>
    <property type="match status" value="1"/>
</dbReference>
<keyword evidence="2" id="KW-1185">Reference proteome</keyword>
<organism evidence="1 2">
    <name type="scientific">Paradevosia tibetensis</name>
    <dbReference type="NCBI Taxonomy" id="1447062"/>
    <lineage>
        <taxon>Bacteria</taxon>
        <taxon>Pseudomonadati</taxon>
        <taxon>Pseudomonadota</taxon>
        <taxon>Alphaproteobacteria</taxon>
        <taxon>Hyphomicrobiales</taxon>
        <taxon>Devosiaceae</taxon>
        <taxon>Paradevosia</taxon>
    </lineage>
</organism>
<dbReference type="PROSITE" id="PS51898">
    <property type="entry name" value="TYR_RECOMBINASE"/>
    <property type="match status" value="1"/>
</dbReference>
<sequence length="377" mass="42337">MSVYKRPGSKTYSYDFQLNGHRFSGDTGATSKRKALEHQEVVRSEAKASAKSRPFAGRDIGFGEAAARYMVEVGQHHKNALTTLASMEWLEAAIGKATPISAVTDDLVARLVAKRRAEHRRVGNKNTPKKLVGPATVNRTMTEPLRKVMTRAARVWKVPVVPILWNEHFLTEPKERIREASIGEEAAVLGQLSAGYDVAMRFAFLNGCRRMEVVGLEWPRVDFFGRQFTVIGKGRKSRVIPMSDETFQLLWEERGRHETAVFTYVARRTDSRKKLVRGKRYPITEAGLREASRRAIRKAGVENLRFHDTRHTAATRVLRKSNMKVVQNLLGHERITTTEKYAHALAEDVRAALNAASPTKNPTKGAADPRKAAKRKG</sequence>
<dbReference type="EMBL" id="CP041690">
    <property type="protein sequence ID" value="QEE20383.1"/>
    <property type="molecule type" value="Genomic_DNA"/>
</dbReference>
<dbReference type="InterPro" id="IPR002104">
    <property type="entry name" value="Integrase_catalytic"/>
</dbReference>
<dbReference type="SUPFAM" id="SSF56349">
    <property type="entry name" value="DNA breaking-rejoining enzymes"/>
    <property type="match status" value="1"/>
</dbReference>
<dbReference type="Pfam" id="PF00589">
    <property type="entry name" value="Phage_integrase"/>
    <property type="match status" value="1"/>
</dbReference>
<dbReference type="KEGG" id="yti:FNA67_09435"/>
<dbReference type="GO" id="GO:0006310">
    <property type="term" value="P:DNA recombination"/>
    <property type="evidence" value="ECO:0007669"/>
    <property type="project" value="InterPro"/>
</dbReference>
<dbReference type="InterPro" id="IPR050090">
    <property type="entry name" value="Tyrosine_recombinase_XerCD"/>
</dbReference>
<name>A0A5B9DMQ3_9HYPH</name>